<feature type="transmembrane region" description="Helical" evidence="1">
    <location>
        <begin position="15"/>
        <end position="38"/>
    </location>
</feature>
<evidence type="ECO:0000313" key="3">
    <source>
        <dbReference type="Proteomes" id="UP001501204"/>
    </source>
</evidence>
<accession>A0ABN2KSL4</accession>
<name>A0ABN2KSL4_9MICC</name>
<dbReference type="PROSITE" id="PS51257">
    <property type="entry name" value="PROKAR_LIPOPROTEIN"/>
    <property type="match status" value="1"/>
</dbReference>
<evidence type="ECO:0000256" key="1">
    <source>
        <dbReference type="SAM" id="Phobius"/>
    </source>
</evidence>
<evidence type="ECO:0008006" key="4">
    <source>
        <dbReference type="Google" id="ProtNLM"/>
    </source>
</evidence>
<keyword evidence="1" id="KW-1133">Transmembrane helix</keyword>
<keyword evidence="3" id="KW-1185">Reference proteome</keyword>
<evidence type="ECO:0000313" key="2">
    <source>
        <dbReference type="EMBL" id="GAA1764929.1"/>
    </source>
</evidence>
<dbReference type="Proteomes" id="UP001501204">
    <property type="component" value="Unassembled WGS sequence"/>
</dbReference>
<sequence length="128" mass="12893">MGHSVRAVGSRPGPWIGLASACWAANAALGASVGAGLVHTGRFRWIHHALYITTTTTTALAAALSAASSTASGRAAGRALAPALLPLAVLPHIGTPAQGHPRRHALAALSAAPFYATALFRARATRTG</sequence>
<dbReference type="RefSeq" id="WP_344122902.1">
    <property type="nucleotide sequence ID" value="NZ_BAAAOA010000029.1"/>
</dbReference>
<proteinExistence type="predicted"/>
<keyword evidence="1" id="KW-0812">Transmembrane</keyword>
<organism evidence="2 3">
    <name type="scientific">Kocuria aegyptia</name>
    <dbReference type="NCBI Taxonomy" id="330943"/>
    <lineage>
        <taxon>Bacteria</taxon>
        <taxon>Bacillati</taxon>
        <taxon>Actinomycetota</taxon>
        <taxon>Actinomycetes</taxon>
        <taxon>Micrococcales</taxon>
        <taxon>Micrococcaceae</taxon>
        <taxon>Kocuria</taxon>
    </lineage>
</organism>
<protein>
    <recommendedName>
        <fullName evidence="4">Integral membrane protein</fullName>
    </recommendedName>
</protein>
<gene>
    <name evidence="2" type="ORF">GCM10009767_24510</name>
</gene>
<reference evidence="2 3" key="1">
    <citation type="journal article" date="2019" name="Int. J. Syst. Evol. Microbiol.">
        <title>The Global Catalogue of Microorganisms (GCM) 10K type strain sequencing project: providing services to taxonomists for standard genome sequencing and annotation.</title>
        <authorList>
            <consortium name="The Broad Institute Genomics Platform"/>
            <consortium name="The Broad Institute Genome Sequencing Center for Infectious Disease"/>
            <person name="Wu L."/>
            <person name="Ma J."/>
        </authorList>
    </citation>
    <scope>NUCLEOTIDE SEQUENCE [LARGE SCALE GENOMIC DNA]</scope>
    <source>
        <strain evidence="2 3">JCM 14735</strain>
    </source>
</reference>
<comment type="caution">
    <text evidence="2">The sequence shown here is derived from an EMBL/GenBank/DDBJ whole genome shotgun (WGS) entry which is preliminary data.</text>
</comment>
<keyword evidence="1" id="KW-0472">Membrane</keyword>
<dbReference type="EMBL" id="BAAAOA010000029">
    <property type="protein sequence ID" value="GAA1764929.1"/>
    <property type="molecule type" value="Genomic_DNA"/>
</dbReference>